<dbReference type="AlphaFoldDB" id="A0A8J5K4M7"/>
<proteinExistence type="predicted"/>
<keyword evidence="2" id="KW-1185">Reference proteome</keyword>
<evidence type="ECO:0000313" key="1">
    <source>
        <dbReference type="EMBL" id="KAG7166573.1"/>
    </source>
</evidence>
<reference evidence="1" key="1">
    <citation type="journal article" date="2021" name="Sci. Adv.">
        <title>The American lobster genome reveals insights on longevity, neural, and immune adaptations.</title>
        <authorList>
            <person name="Polinski J.M."/>
            <person name="Zimin A.V."/>
            <person name="Clark K.F."/>
            <person name="Kohn A.B."/>
            <person name="Sadowski N."/>
            <person name="Timp W."/>
            <person name="Ptitsyn A."/>
            <person name="Khanna P."/>
            <person name="Romanova D.Y."/>
            <person name="Williams P."/>
            <person name="Greenwood S.J."/>
            <person name="Moroz L.L."/>
            <person name="Walt D.R."/>
            <person name="Bodnar A.G."/>
        </authorList>
    </citation>
    <scope>NUCLEOTIDE SEQUENCE</scope>
    <source>
        <strain evidence="1">GMGI-L3</strain>
    </source>
</reference>
<comment type="caution">
    <text evidence="1">The sequence shown here is derived from an EMBL/GenBank/DDBJ whole genome shotgun (WGS) entry which is preliminary data.</text>
</comment>
<dbReference type="EMBL" id="JAHLQT010022449">
    <property type="protein sequence ID" value="KAG7166573.1"/>
    <property type="molecule type" value="Genomic_DNA"/>
</dbReference>
<sequence>MVLVPDTTPWDIRSSLLTWTVLLATSWTHGLPSYVHRLLRGPYYGRCRGQAAARLCWNLLYQPITLCWRRGQRARAPLDYASVPLRVVSDGRALPSPPRLLEGSCVWMGTVALSLPLPDPDPSDPGGLSATLSGDPRDPLLLRTVQACKLVYNTI</sequence>
<dbReference type="Proteomes" id="UP000747542">
    <property type="component" value="Unassembled WGS sequence"/>
</dbReference>
<organism evidence="1 2">
    <name type="scientific">Homarus americanus</name>
    <name type="common">American lobster</name>
    <dbReference type="NCBI Taxonomy" id="6706"/>
    <lineage>
        <taxon>Eukaryota</taxon>
        <taxon>Metazoa</taxon>
        <taxon>Ecdysozoa</taxon>
        <taxon>Arthropoda</taxon>
        <taxon>Crustacea</taxon>
        <taxon>Multicrustacea</taxon>
        <taxon>Malacostraca</taxon>
        <taxon>Eumalacostraca</taxon>
        <taxon>Eucarida</taxon>
        <taxon>Decapoda</taxon>
        <taxon>Pleocyemata</taxon>
        <taxon>Astacidea</taxon>
        <taxon>Nephropoidea</taxon>
        <taxon>Nephropidae</taxon>
        <taxon>Homarus</taxon>
    </lineage>
</organism>
<evidence type="ECO:0000313" key="2">
    <source>
        <dbReference type="Proteomes" id="UP000747542"/>
    </source>
</evidence>
<protein>
    <submittedName>
        <fullName evidence="1">Putative protocadherin-like wing polarity protein stan-like 3</fullName>
    </submittedName>
</protein>
<gene>
    <name evidence="1" type="primary">stan-L3</name>
    <name evidence="1" type="ORF">Hamer_G024769</name>
</gene>
<name>A0A8J5K4M7_HOMAM</name>
<accession>A0A8J5K4M7</accession>